<evidence type="ECO:0000256" key="3">
    <source>
        <dbReference type="ARBA" id="ARBA00022692"/>
    </source>
</evidence>
<dbReference type="Proteomes" id="UP000550714">
    <property type="component" value="Unassembled WGS sequence"/>
</dbReference>
<dbReference type="GO" id="GO:0005886">
    <property type="term" value="C:plasma membrane"/>
    <property type="evidence" value="ECO:0007669"/>
    <property type="project" value="UniProtKB-SubCell"/>
</dbReference>
<feature type="transmembrane region" description="Helical" evidence="6">
    <location>
        <begin position="79"/>
        <end position="96"/>
    </location>
</feature>
<feature type="transmembrane region" description="Helical" evidence="6">
    <location>
        <begin position="147"/>
        <end position="167"/>
    </location>
</feature>
<feature type="transmembrane region" description="Helical" evidence="6">
    <location>
        <begin position="117"/>
        <end position="135"/>
    </location>
</feature>
<evidence type="ECO:0000313" key="8">
    <source>
        <dbReference type="Proteomes" id="UP000550714"/>
    </source>
</evidence>
<keyword evidence="2" id="KW-1003">Cell membrane</keyword>
<evidence type="ECO:0000256" key="6">
    <source>
        <dbReference type="SAM" id="Phobius"/>
    </source>
</evidence>
<dbReference type="PANTHER" id="PTHR30086:SF20">
    <property type="entry name" value="ARGININE EXPORTER PROTEIN ARGO-RELATED"/>
    <property type="match status" value="1"/>
</dbReference>
<dbReference type="AlphaFoldDB" id="A0A839S6G7"/>
<dbReference type="InterPro" id="IPR001123">
    <property type="entry name" value="LeuE-type"/>
</dbReference>
<evidence type="ECO:0000256" key="2">
    <source>
        <dbReference type="ARBA" id="ARBA00022475"/>
    </source>
</evidence>
<protein>
    <submittedName>
        <fullName evidence="7">Threonine/homoserine/homoserine lactone efflux protein</fullName>
    </submittedName>
</protein>
<dbReference type="PANTHER" id="PTHR30086">
    <property type="entry name" value="ARGININE EXPORTER PROTEIN ARGO"/>
    <property type="match status" value="1"/>
</dbReference>
<keyword evidence="8" id="KW-1185">Reference proteome</keyword>
<dbReference type="GO" id="GO:0015171">
    <property type="term" value="F:amino acid transmembrane transporter activity"/>
    <property type="evidence" value="ECO:0007669"/>
    <property type="project" value="TreeGrafter"/>
</dbReference>
<reference evidence="7 8" key="1">
    <citation type="submission" date="2020-08" db="EMBL/GenBank/DDBJ databases">
        <title>Genomic Encyclopedia of Type Strains, Phase III (KMG-III): the genomes of soil and plant-associated and newly described type strains.</title>
        <authorList>
            <person name="Whitman W."/>
        </authorList>
    </citation>
    <scope>NUCLEOTIDE SEQUENCE [LARGE SCALE GENOMIC DNA]</scope>
    <source>
        <strain evidence="7 8">CECT 8577</strain>
    </source>
</reference>
<comment type="subcellular location">
    <subcellularLocation>
        <location evidence="1">Cell membrane</location>
        <topology evidence="1">Multi-pass membrane protein</topology>
    </subcellularLocation>
</comment>
<comment type="caution">
    <text evidence="7">The sequence shown here is derived from an EMBL/GenBank/DDBJ whole genome shotgun (WGS) entry which is preliminary data.</text>
</comment>
<feature type="transmembrane region" description="Helical" evidence="6">
    <location>
        <begin position="6"/>
        <end position="26"/>
    </location>
</feature>
<evidence type="ECO:0000256" key="4">
    <source>
        <dbReference type="ARBA" id="ARBA00022989"/>
    </source>
</evidence>
<keyword evidence="5 6" id="KW-0472">Membrane</keyword>
<evidence type="ECO:0000256" key="1">
    <source>
        <dbReference type="ARBA" id="ARBA00004651"/>
    </source>
</evidence>
<dbReference type="EMBL" id="JACHWU010000004">
    <property type="protein sequence ID" value="MBB3052329.1"/>
    <property type="molecule type" value="Genomic_DNA"/>
</dbReference>
<dbReference type="RefSeq" id="WP_221219692.1">
    <property type="nucleotide sequence ID" value="NZ_JACHWU010000004.1"/>
</dbReference>
<dbReference type="Pfam" id="PF01810">
    <property type="entry name" value="LysE"/>
    <property type="match status" value="1"/>
</dbReference>
<proteinExistence type="predicted"/>
<accession>A0A839S6G7</accession>
<evidence type="ECO:0000256" key="5">
    <source>
        <dbReference type="ARBA" id="ARBA00023136"/>
    </source>
</evidence>
<name>A0A839S6G7_9PSEU</name>
<keyword evidence="4 6" id="KW-1133">Transmembrane helix</keyword>
<keyword evidence="3 6" id="KW-0812">Transmembrane</keyword>
<evidence type="ECO:0000313" key="7">
    <source>
        <dbReference type="EMBL" id="MBB3052329.1"/>
    </source>
</evidence>
<sequence length="210" mass="21830">MSSGYIDVGVLPAFLGAVVVLMVVPGPDMAFMVATGLRDGRRAAARAAFGITAGVSVYVVLTALGLGALLAAMPQVGDVIRLCGAVYLGCLAWTTWRSAGAPVAVDAAPQPRAFRRGFLVNLSNPKILLFFTAFLPQFLGDAAANPALQLLLLGLLLQVTGLVVDLVTGQLAGAVRERVLERPRVRTAFERLAATVYGALAAALVADSLR</sequence>
<organism evidence="7 8">
    <name type="scientific">Prauserella isguenensis</name>
    <dbReference type="NCBI Taxonomy" id="1470180"/>
    <lineage>
        <taxon>Bacteria</taxon>
        <taxon>Bacillati</taxon>
        <taxon>Actinomycetota</taxon>
        <taxon>Actinomycetes</taxon>
        <taxon>Pseudonocardiales</taxon>
        <taxon>Pseudonocardiaceae</taxon>
        <taxon>Prauserella</taxon>
    </lineage>
</organism>
<gene>
    <name evidence="7" type="ORF">FHS23_003363</name>
</gene>
<dbReference type="PIRSF" id="PIRSF006324">
    <property type="entry name" value="LeuE"/>
    <property type="match status" value="1"/>
</dbReference>
<feature type="transmembrane region" description="Helical" evidence="6">
    <location>
        <begin position="47"/>
        <end position="73"/>
    </location>
</feature>